<dbReference type="EMBL" id="AP007255">
    <property type="protein sequence ID" value="BAE52115.1"/>
    <property type="molecule type" value="Genomic_DNA"/>
</dbReference>
<accession>Q2W210</accession>
<sequence length="152" mass="16999">MFSPIEGEQAAAGRKLVDYFQQNNVHPDDVHLNVYSDEDDFVAYMVDKKNQEIDGYLADIEAYLEEIACLRVEVKDLKAAAAAKDRQIAKQQAEMAKQKAEIAGLRSEVDSLSAKRPTPMGSAMDASDRAELEAYRREDGVDRTGHRPKLPK</sequence>
<name>Q2W210_PARM1</name>
<evidence type="ECO:0000256" key="1">
    <source>
        <dbReference type="SAM" id="MobiDB-lite"/>
    </source>
</evidence>
<proteinExistence type="predicted"/>
<dbReference type="HOGENOM" id="CLU_1720114_0_0_5"/>
<keyword evidence="3" id="KW-1185">Reference proteome</keyword>
<feature type="compositionally biased region" description="Basic and acidic residues" evidence="1">
    <location>
        <begin position="126"/>
        <end position="145"/>
    </location>
</feature>
<evidence type="ECO:0000313" key="2">
    <source>
        <dbReference type="EMBL" id="BAE52115.1"/>
    </source>
</evidence>
<reference evidence="2 3" key="1">
    <citation type="journal article" date="2005" name="DNA Res.">
        <title>Complete genome sequence of the facultative anaerobic magnetotactic bacterium Magnetospirillum sp. strain AMB-1.</title>
        <authorList>
            <person name="Matsunaga T."/>
            <person name="Okamura Y."/>
            <person name="Fukuda Y."/>
            <person name="Wahyudi A.T."/>
            <person name="Murase Y."/>
            <person name="Takeyama H."/>
        </authorList>
    </citation>
    <scope>NUCLEOTIDE SEQUENCE [LARGE SCALE GENOMIC DNA]</scope>
    <source>
        <strain evidence="3">ATCC 700264 / AMB-1</strain>
    </source>
</reference>
<organism evidence="2 3">
    <name type="scientific">Paramagnetospirillum magneticum (strain ATCC 700264 / AMB-1)</name>
    <name type="common">Magnetospirillum magneticum</name>
    <dbReference type="NCBI Taxonomy" id="342108"/>
    <lineage>
        <taxon>Bacteria</taxon>
        <taxon>Pseudomonadati</taxon>
        <taxon>Pseudomonadota</taxon>
        <taxon>Alphaproteobacteria</taxon>
        <taxon>Rhodospirillales</taxon>
        <taxon>Magnetospirillaceae</taxon>
        <taxon>Paramagnetospirillum</taxon>
    </lineage>
</organism>
<dbReference type="KEGG" id="mag:amb3311"/>
<dbReference type="Gene3D" id="1.10.287.1490">
    <property type="match status" value="1"/>
</dbReference>
<evidence type="ECO:0000313" key="3">
    <source>
        <dbReference type="Proteomes" id="UP000007058"/>
    </source>
</evidence>
<dbReference type="Proteomes" id="UP000007058">
    <property type="component" value="Chromosome"/>
</dbReference>
<dbReference type="AlphaFoldDB" id="Q2W210"/>
<gene>
    <name evidence="2" type="ordered locus">amb3311</name>
</gene>
<feature type="region of interest" description="Disordered" evidence="1">
    <location>
        <begin position="106"/>
        <end position="152"/>
    </location>
</feature>
<protein>
    <submittedName>
        <fullName evidence="2">Uncharacterized protein</fullName>
    </submittedName>
</protein>